<accession>A0A972FVS4</accession>
<reference evidence="4" key="1">
    <citation type="submission" date="2020-04" db="EMBL/GenBank/DDBJ databases">
        <title>Description of Shewanella salipaludis sp. nov., isolated from a salt marsh.</title>
        <authorList>
            <person name="Park S."/>
            <person name="Yoon J.-H."/>
        </authorList>
    </citation>
    <scope>NUCLEOTIDE SEQUENCE</scope>
    <source>
        <strain evidence="4">SHSM-M6</strain>
    </source>
</reference>
<dbReference type="FunFam" id="3.30.300.90:FF:000001">
    <property type="entry name" value="Transcriptional regulator BolA"/>
    <property type="match status" value="1"/>
</dbReference>
<dbReference type="InterPro" id="IPR050961">
    <property type="entry name" value="BolA/IbaG_stress_morph_reg"/>
</dbReference>
<dbReference type="Gene3D" id="3.30.300.90">
    <property type="entry name" value="BolA-like"/>
    <property type="match status" value="1"/>
</dbReference>
<evidence type="ECO:0000256" key="3">
    <source>
        <dbReference type="RuleBase" id="RU003860"/>
    </source>
</evidence>
<dbReference type="EMBL" id="JAAXYH010000020">
    <property type="protein sequence ID" value="NMH66993.1"/>
    <property type="molecule type" value="Genomic_DNA"/>
</dbReference>
<dbReference type="GO" id="GO:0005829">
    <property type="term" value="C:cytosol"/>
    <property type="evidence" value="ECO:0007669"/>
    <property type="project" value="TreeGrafter"/>
</dbReference>
<gene>
    <name evidence="4" type="ORF">HC757_17690</name>
</gene>
<dbReference type="RefSeq" id="WP_169565737.1">
    <property type="nucleotide sequence ID" value="NZ_JAAXYH010000020.1"/>
</dbReference>
<dbReference type="Pfam" id="PF01722">
    <property type="entry name" value="BolA"/>
    <property type="match status" value="1"/>
</dbReference>
<sequence length="101" mass="11070">MSVTYKQRITEKLTAALSPLHLEVINESHMHNVPPNSETHFKVVIVSAAFEGQRLLGRHRAVNTCLAAELAGGVHALTMHTYTQDEWAALDTVPSSPKCHG</sequence>
<dbReference type="SUPFAM" id="SSF82657">
    <property type="entry name" value="BolA-like"/>
    <property type="match status" value="1"/>
</dbReference>
<keyword evidence="5" id="KW-1185">Reference proteome</keyword>
<evidence type="ECO:0000256" key="1">
    <source>
        <dbReference type="ARBA" id="ARBA00005578"/>
    </source>
</evidence>
<dbReference type="PANTHER" id="PTHR46229">
    <property type="entry name" value="BOLA TRANSCRIPTION REGULATOR"/>
    <property type="match status" value="1"/>
</dbReference>
<name>A0A972FVS4_9GAMM</name>
<dbReference type="GO" id="GO:1990229">
    <property type="term" value="C:iron-sulfur cluster assembly complex"/>
    <property type="evidence" value="ECO:0007669"/>
    <property type="project" value="UniProtKB-ARBA"/>
</dbReference>
<dbReference type="PANTHER" id="PTHR46229:SF2">
    <property type="entry name" value="BOLA-LIKE PROTEIN 1"/>
    <property type="match status" value="1"/>
</dbReference>
<dbReference type="InterPro" id="IPR002634">
    <property type="entry name" value="BolA"/>
</dbReference>
<proteinExistence type="inferred from homology"/>
<dbReference type="GO" id="GO:0006351">
    <property type="term" value="P:DNA-templated transcription"/>
    <property type="evidence" value="ECO:0007669"/>
    <property type="project" value="TreeGrafter"/>
</dbReference>
<comment type="similarity">
    <text evidence="1 3">Belongs to the BolA/IbaG family.</text>
</comment>
<dbReference type="PIRSF" id="PIRSF003113">
    <property type="entry name" value="BolA"/>
    <property type="match status" value="1"/>
</dbReference>
<evidence type="ECO:0000313" key="5">
    <source>
        <dbReference type="Proteomes" id="UP000737113"/>
    </source>
</evidence>
<dbReference type="InterPro" id="IPR036065">
    <property type="entry name" value="BolA-like_sf"/>
</dbReference>
<protein>
    <recommendedName>
        <fullName evidence="2">DNA-binding transcriptional regulator BolA</fullName>
    </recommendedName>
</protein>
<dbReference type="Proteomes" id="UP000737113">
    <property type="component" value="Unassembled WGS sequence"/>
</dbReference>
<organism evidence="4 5">
    <name type="scientific">Shewanella salipaludis</name>
    <dbReference type="NCBI Taxonomy" id="2723052"/>
    <lineage>
        <taxon>Bacteria</taxon>
        <taxon>Pseudomonadati</taxon>
        <taxon>Pseudomonadota</taxon>
        <taxon>Gammaproteobacteria</taxon>
        <taxon>Alteromonadales</taxon>
        <taxon>Shewanellaceae</taxon>
        <taxon>Shewanella</taxon>
    </lineage>
</organism>
<evidence type="ECO:0000313" key="4">
    <source>
        <dbReference type="EMBL" id="NMH66993.1"/>
    </source>
</evidence>
<dbReference type="AlphaFoldDB" id="A0A972FVS4"/>
<evidence type="ECO:0000256" key="2">
    <source>
        <dbReference type="ARBA" id="ARBA00074073"/>
    </source>
</evidence>
<comment type="caution">
    <text evidence="4">The sequence shown here is derived from an EMBL/GenBank/DDBJ whole genome shotgun (WGS) entry which is preliminary data.</text>
</comment>